<proteinExistence type="predicted"/>
<dbReference type="EMBL" id="AQQW01000010">
    <property type="protein sequence ID" value="ETW11618.1"/>
    <property type="molecule type" value="Genomic_DNA"/>
</dbReference>
<evidence type="ECO:0000313" key="2">
    <source>
        <dbReference type="EMBL" id="ETW11618.1"/>
    </source>
</evidence>
<evidence type="ECO:0000313" key="3">
    <source>
        <dbReference type="Proteomes" id="UP000019063"/>
    </source>
</evidence>
<accession>W4HGT7</accession>
<dbReference type="STRING" id="1379903.ATO8_15263"/>
<name>W4HGT7_9RHOB</name>
<protein>
    <submittedName>
        <fullName evidence="2">Uncharacterized protein</fullName>
    </submittedName>
</protein>
<keyword evidence="3" id="KW-1185">Reference proteome</keyword>
<gene>
    <name evidence="2" type="ORF">ATO8_15263</name>
</gene>
<reference evidence="2 3" key="1">
    <citation type="journal article" date="2014" name="Antonie Van Leeuwenhoek">
        <title>Roseivivax atlanticus sp. nov., isolated from surface seawater of the Atlantic Ocean.</title>
        <authorList>
            <person name="Li G."/>
            <person name="Lai Q."/>
            <person name="Liu X."/>
            <person name="Sun F."/>
            <person name="Shao Z."/>
        </authorList>
    </citation>
    <scope>NUCLEOTIDE SEQUENCE [LARGE SCALE GENOMIC DNA]</scope>
    <source>
        <strain evidence="2 3">22II-s10s</strain>
    </source>
</reference>
<dbReference type="AlphaFoldDB" id="W4HGT7"/>
<comment type="caution">
    <text evidence="2">The sequence shown here is derived from an EMBL/GenBank/DDBJ whole genome shotgun (WGS) entry which is preliminary data.</text>
</comment>
<keyword evidence="1" id="KW-0732">Signal</keyword>
<feature type="signal peptide" evidence="1">
    <location>
        <begin position="1"/>
        <end position="23"/>
    </location>
</feature>
<organism evidence="2 3">
    <name type="scientific">Roseivivax marinus</name>
    <dbReference type="NCBI Taxonomy" id="1379903"/>
    <lineage>
        <taxon>Bacteria</taxon>
        <taxon>Pseudomonadati</taxon>
        <taxon>Pseudomonadota</taxon>
        <taxon>Alphaproteobacteria</taxon>
        <taxon>Rhodobacterales</taxon>
        <taxon>Roseobacteraceae</taxon>
        <taxon>Roseivivax</taxon>
    </lineage>
</organism>
<dbReference type="eggNOG" id="ENOG502ZY9K">
    <property type="taxonomic scope" value="Bacteria"/>
</dbReference>
<evidence type="ECO:0000256" key="1">
    <source>
        <dbReference type="SAM" id="SignalP"/>
    </source>
</evidence>
<dbReference type="Proteomes" id="UP000019063">
    <property type="component" value="Unassembled WGS sequence"/>
</dbReference>
<feature type="chain" id="PRO_5004843236" evidence="1">
    <location>
        <begin position="24"/>
        <end position="138"/>
    </location>
</feature>
<dbReference type="RefSeq" id="WP_043845690.1">
    <property type="nucleotide sequence ID" value="NZ_AQQW01000010.1"/>
</dbReference>
<sequence length="138" mass="15076">MMRVSKGLAVIAAGLALSPVAAAAQNIEWINAVAVIAEDREGMELHLRADEVTDDLSRARVMRGICDHFLPSAVPLIKELTKVQDPDFVKVRITTRAWEQVLGAGGRWEATFAIENATCGDEDIASRRTMSPSALYLR</sequence>